<dbReference type="AlphaFoldDB" id="A0A7X0SBB5"/>
<evidence type="ECO:0000313" key="2">
    <source>
        <dbReference type="Proteomes" id="UP000585258"/>
    </source>
</evidence>
<organism evidence="1 2">
    <name type="scientific">Clostridium gasigenes</name>
    <dbReference type="NCBI Taxonomy" id="94869"/>
    <lineage>
        <taxon>Bacteria</taxon>
        <taxon>Bacillati</taxon>
        <taxon>Bacillota</taxon>
        <taxon>Clostridia</taxon>
        <taxon>Eubacteriales</taxon>
        <taxon>Clostridiaceae</taxon>
        <taxon>Clostridium</taxon>
    </lineage>
</organism>
<dbReference type="Proteomes" id="UP000585258">
    <property type="component" value="Unassembled WGS sequence"/>
</dbReference>
<gene>
    <name evidence="1" type="ORF">H7E68_06615</name>
</gene>
<sequence length="178" mass="20442">MKVNLNEKNIGLVKILNNDFGEFLIDANIFIPPDRSGENTNIKPVTFKYYKENWLIPFIEVFKPVGIHEAVYEEFKTNTVRSFINEQLNNPIPGVCIYEDSKLTYEESIIRVTIEEAIAKNTNYKPTFNNRDDKGEVKSLAYIATKSLLYFCSHDANAIRLIKHAEKLDTCLESVSTI</sequence>
<dbReference type="RefSeq" id="WP_185163998.1">
    <property type="nucleotide sequence ID" value="NZ_JACKWY010000003.1"/>
</dbReference>
<evidence type="ECO:0000313" key="1">
    <source>
        <dbReference type="EMBL" id="MBB6714402.1"/>
    </source>
</evidence>
<protein>
    <submittedName>
        <fullName evidence="1">Uncharacterized protein</fullName>
    </submittedName>
</protein>
<reference evidence="1 2" key="1">
    <citation type="submission" date="2020-08" db="EMBL/GenBank/DDBJ databases">
        <title>Clostridia isolated from Swiss meat.</title>
        <authorList>
            <person name="Wambui J."/>
            <person name="Stevens M.J.A."/>
            <person name="Stephan R."/>
        </authorList>
    </citation>
    <scope>NUCLEOTIDE SEQUENCE [LARGE SCALE GENOMIC DNA]</scope>
    <source>
        <strain evidence="1 2">CM001</strain>
    </source>
</reference>
<name>A0A7X0SBB5_9CLOT</name>
<proteinExistence type="predicted"/>
<dbReference type="EMBL" id="JACKWY010000003">
    <property type="protein sequence ID" value="MBB6714402.1"/>
    <property type="molecule type" value="Genomic_DNA"/>
</dbReference>
<comment type="caution">
    <text evidence="1">The sequence shown here is derived from an EMBL/GenBank/DDBJ whole genome shotgun (WGS) entry which is preliminary data.</text>
</comment>
<accession>A0A7X0SBB5</accession>